<gene>
    <name evidence="2" type="ORF">A2828_02990</name>
</gene>
<reference evidence="2 3" key="1">
    <citation type="journal article" date="2016" name="Nat. Commun.">
        <title>Thousands of microbial genomes shed light on interconnected biogeochemical processes in an aquifer system.</title>
        <authorList>
            <person name="Anantharaman K."/>
            <person name="Brown C.T."/>
            <person name="Hug L.A."/>
            <person name="Sharon I."/>
            <person name="Castelle C.J."/>
            <person name="Probst A.J."/>
            <person name="Thomas B.C."/>
            <person name="Singh A."/>
            <person name="Wilkins M.J."/>
            <person name="Karaoz U."/>
            <person name="Brodie E.L."/>
            <person name="Williams K.H."/>
            <person name="Hubbard S.S."/>
            <person name="Banfield J.F."/>
        </authorList>
    </citation>
    <scope>NUCLEOTIDE SEQUENCE [LARGE SCALE GENOMIC DNA]</scope>
</reference>
<dbReference type="Proteomes" id="UP000178869">
    <property type="component" value="Unassembled WGS sequence"/>
</dbReference>
<organism evidence="2 3">
    <name type="scientific">Candidatus Terrybacteria bacterium RIFCSPHIGHO2_01_FULL_43_35</name>
    <dbReference type="NCBI Taxonomy" id="1802361"/>
    <lineage>
        <taxon>Bacteria</taxon>
        <taxon>Candidatus Terryibacteriota</taxon>
    </lineage>
</organism>
<protein>
    <recommendedName>
        <fullName evidence="4">Type II secretion system protein</fullName>
    </recommendedName>
</protein>
<evidence type="ECO:0000256" key="1">
    <source>
        <dbReference type="SAM" id="Phobius"/>
    </source>
</evidence>
<dbReference type="EMBL" id="MHSR01000001">
    <property type="protein sequence ID" value="OHA47372.1"/>
    <property type="molecule type" value="Genomic_DNA"/>
</dbReference>
<comment type="caution">
    <text evidence="2">The sequence shown here is derived from an EMBL/GenBank/DDBJ whole genome shotgun (WGS) entry which is preliminary data.</text>
</comment>
<feature type="transmembrane region" description="Helical" evidence="1">
    <location>
        <begin position="22"/>
        <end position="43"/>
    </location>
</feature>
<evidence type="ECO:0000313" key="3">
    <source>
        <dbReference type="Proteomes" id="UP000178869"/>
    </source>
</evidence>
<evidence type="ECO:0008006" key="4">
    <source>
        <dbReference type="Google" id="ProtNLM"/>
    </source>
</evidence>
<dbReference type="AlphaFoldDB" id="A0A1G2PIF2"/>
<name>A0A1G2PIF2_9BACT</name>
<keyword evidence="1" id="KW-1133">Transmembrane helix</keyword>
<accession>A0A1G2PIF2</accession>
<keyword evidence="1" id="KW-0812">Transmembrane</keyword>
<evidence type="ECO:0000313" key="2">
    <source>
        <dbReference type="EMBL" id="OHA47372.1"/>
    </source>
</evidence>
<keyword evidence="1" id="KW-0472">Membrane</keyword>
<sequence>MVFKNNKNLLSGSEGFSVMETVVAIFIFSMVILVASGTLMSVIRNQRSALKDQELMDSMRGAREIISKAVRVGYDYTVPDSPLNTNITFNHPAKLGLADCPGTPPCPVRYYLQDTNDMGTIYEQNCPDGCPGVVGCDLVVGTPGCSIPITSEQIDVTKLQFITVGYGVADQVQSRVMMYMEASSADGTKTIATQTMLSQRALDL</sequence>
<proteinExistence type="predicted"/>